<keyword evidence="3" id="KW-1185">Reference proteome</keyword>
<name>A0A0L8VEA9_9BACT</name>
<sequence>MTDSSQTEQQKHTRQYNLSHRILYHKSANKRERNRTPRAQFEAIQLIF</sequence>
<accession>A0A0L8VEA9</accession>
<gene>
    <name evidence="2" type="ORF">NC99_03800</name>
</gene>
<comment type="caution">
    <text evidence="2">The sequence shown here is derived from an EMBL/GenBank/DDBJ whole genome shotgun (WGS) entry which is preliminary data.</text>
</comment>
<dbReference type="EMBL" id="LGIA01000018">
    <property type="protein sequence ID" value="KOH46794.1"/>
    <property type="molecule type" value="Genomic_DNA"/>
</dbReference>
<dbReference type="STRING" id="1409788.NC99_03800"/>
<reference evidence="3" key="1">
    <citation type="submission" date="2015-07" db="EMBL/GenBank/DDBJ databases">
        <title>Genome sequencing of Sunxiuqinia dokdonensis strain SK.</title>
        <authorList>
            <person name="Ahn S."/>
            <person name="Kim B.-C."/>
        </authorList>
    </citation>
    <scope>NUCLEOTIDE SEQUENCE [LARGE SCALE GENOMIC DNA]</scope>
    <source>
        <strain evidence="3">SK</strain>
    </source>
</reference>
<feature type="region of interest" description="Disordered" evidence="1">
    <location>
        <begin position="1"/>
        <end position="36"/>
    </location>
</feature>
<protein>
    <submittedName>
        <fullName evidence="2">Uncharacterized protein</fullName>
    </submittedName>
</protein>
<evidence type="ECO:0000313" key="2">
    <source>
        <dbReference type="EMBL" id="KOH46794.1"/>
    </source>
</evidence>
<evidence type="ECO:0000313" key="3">
    <source>
        <dbReference type="Proteomes" id="UP000036958"/>
    </source>
</evidence>
<dbReference type="AlphaFoldDB" id="A0A0L8VEA9"/>
<proteinExistence type="predicted"/>
<dbReference type="Proteomes" id="UP000036958">
    <property type="component" value="Unassembled WGS sequence"/>
</dbReference>
<evidence type="ECO:0000256" key="1">
    <source>
        <dbReference type="SAM" id="MobiDB-lite"/>
    </source>
</evidence>
<organism evidence="2 3">
    <name type="scientific">Sunxiuqinia dokdonensis</name>
    <dbReference type="NCBI Taxonomy" id="1409788"/>
    <lineage>
        <taxon>Bacteria</taxon>
        <taxon>Pseudomonadati</taxon>
        <taxon>Bacteroidota</taxon>
        <taxon>Bacteroidia</taxon>
        <taxon>Marinilabiliales</taxon>
        <taxon>Prolixibacteraceae</taxon>
        <taxon>Sunxiuqinia</taxon>
    </lineage>
</organism>